<feature type="compositionally biased region" description="Polar residues" evidence="1">
    <location>
        <begin position="150"/>
        <end position="169"/>
    </location>
</feature>
<name>A0A9W8JSQ4_9AGAR</name>
<dbReference type="Proteomes" id="UP001140091">
    <property type="component" value="Unassembled WGS sequence"/>
</dbReference>
<dbReference type="EMBL" id="JANBPK010000186">
    <property type="protein sequence ID" value="KAJ2936070.1"/>
    <property type="molecule type" value="Genomic_DNA"/>
</dbReference>
<feature type="region of interest" description="Disordered" evidence="1">
    <location>
        <begin position="33"/>
        <end position="64"/>
    </location>
</feature>
<evidence type="ECO:0000313" key="2">
    <source>
        <dbReference type="EMBL" id="KAJ2936070.1"/>
    </source>
</evidence>
<feature type="region of interest" description="Disordered" evidence="1">
    <location>
        <begin position="236"/>
        <end position="276"/>
    </location>
</feature>
<evidence type="ECO:0000313" key="3">
    <source>
        <dbReference type="Proteomes" id="UP001140091"/>
    </source>
</evidence>
<gene>
    <name evidence="2" type="ORF">H1R20_g1022</name>
</gene>
<dbReference type="OrthoDB" id="3216537at2759"/>
<feature type="region of interest" description="Disordered" evidence="1">
    <location>
        <begin position="150"/>
        <end position="180"/>
    </location>
</feature>
<organism evidence="2 3">
    <name type="scientific">Candolleomyces eurysporus</name>
    <dbReference type="NCBI Taxonomy" id="2828524"/>
    <lineage>
        <taxon>Eukaryota</taxon>
        <taxon>Fungi</taxon>
        <taxon>Dikarya</taxon>
        <taxon>Basidiomycota</taxon>
        <taxon>Agaricomycotina</taxon>
        <taxon>Agaricomycetes</taxon>
        <taxon>Agaricomycetidae</taxon>
        <taxon>Agaricales</taxon>
        <taxon>Agaricineae</taxon>
        <taxon>Psathyrellaceae</taxon>
        <taxon>Candolleomyces</taxon>
    </lineage>
</organism>
<comment type="caution">
    <text evidence="2">The sequence shown here is derived from an EMBL/GenBank/DDBJ whole genome shotgun (WGS) entry which is preliminary data.</text>
</comment>
<protein>
    <submittedName>
        <fullName evidence="2">Uncharacterized protein</fullName>
    </submittedName>
</protein>
<evidence type="ECO:0000256" key="1">
    <source>
        <dbReference type="SAM" id="MobiDB-lite"/>
    </source>
</evidence>
<sequence length="312" mass="35537">MSLLIEQNNQEILSTSVNFANLHGIPAWGAPEVRRGELSDGGRSCASSTSAGSDDDEGPRNIARDEPSFITNEVCYANQRSHCVYAVRGSEALAKRIVFREAFPDVKYELVILHPKHFLPMGAYLPVYQPDGQCDFYQVSPQDGTLRQAFSTGTASQSTSEPPKSQSQRLPPFAFDNSKRKEDDRLNPLLIALAADIKFRRYARQGDLPQLDEHSQRLMEKTRELVELIYWRPEPAPPRFPDDPNNVEYGPRAGRRNLERGQRRGKEESLEDDYDNMSLDDFLDMMSGPYDHELNDDDRQLFDSIWNKPTRP</sequence>
<reference evidence="2" key="1">
    <citation type="submission" date="2022-06" db="EMBL/GenBank/DDBJ databases">
        <title>Genome Sequence of Candolleomyces eurysporus.</title>
        <authorList>
            <person name="Buettner E."/>
        </authorList>
    </citation>
    <scope>NUCLEOTIDE SEQUENCE</scope>
    <source>
        <strain evidence="2">VTCC 930004</strain>
    </source>
</reference>
<accession>A0A9W8JSQ4</accession>
<proteinExistence type="predicted"/>
<feature type="compositionally biased region" description="Basic and acidic residues" evidence="1">
    <location>
        <begin position="256"/>
        <end position="268"/>
    </location>
</feature>
<feature type="non-terminal residue" evidence="2">
    <location>
        <position position="1"/>
    </location>
</feature>
<keyword evidence="3" id="KW-1185">Reference proteome</keyword>
<dbReference type="AlphaFoldDB" id="A0A9W8JSQ4"/>